<sequence>MTRGGAAYLLHAVLALGVEIAVLVAVFRLGSTMIPGWAGLVAGLFLLACVIVLWARWGAPKSGHRLKGRPLLVFKTAIFSLGAAAFWAVDGTLVAMIFAVICVLHLALAVAIDAL</sequence>
<dbReference type="Proteomes" id="UP000030004">
    <property type="component" value="Unassembled WGS sequence"/>
</dbReference>
<dbReference type="OrthoDB" id="4337111at2"/>
<reference evidence="2 3" key="1">
    <citation type="journal article" date="2015" name="Antonie Van Leeuwenhoek">
        <title>Pseudooceanicola atlanticus gen. nov. sp. nov., isolated from surface seawater of the Atlantic Ocean and reclassification of Oceanicola batsensis, Oceanicola marinus, Oceanicola nitratireducens, Oceanicola nanhaiensis, Oceanicola antarcticus and Oceanicola flagellatus, as Pseudooceanicola batsensis comb. nov., Pseudooceanicola marinus comb. nov., Pseudooceanicola nitratireducens comb. nov., Pseudooceanicola nanhaiensis comb. nov., Pseudooceanicola antarcticus comb. nov., and Pseudooceanicola flagellatus comb. nov.</title>
        <authorList>
            <person name="Lai Q."/>
            <person name="Li G."/>
            <person name="Liu X."/>
            <person name="Du Y."/>
            <person name="Sun F."/>
            <person name="Shao Z."/>
        </authorList>
    </citation>
    <scope>NUCLEOTIDE SEQUENCE [LARGE SCALE GENOMIC DNA]</scope>
    <source>
        <strain evidence="2 3">22II-s11g</strain>
    </source>
</reference>
<dbReference type="RefSeq" id="WP_043752735.1">
    <property type="nucleotide sequence ID" value="NZ_AQQX01000011.1"/>
</dbReference>
<evidence type="ECO:0000256" key="1">
    <source>
        <dbReference type="SAM" id="Phobius"/>
    </source>
</evidence>
<gene>
    <name evidence="2" type="ORF">ATO9_18440</name>
</gene>
<proteinExistence type="predicted"/>
<dbReference type="AlphaFoldDB" id="A0A0A0EBD4"/>
<keyword evidence="3" id="KW-1185">Reference proteome</keyword>
<keyword evidence="1" id="KW-0472">Membrane</keyword>
<evidence type="ECO:0008006" key="4">
    <source>
        <dbReference type="Google" id="ProtNLM"/>
    </source>
</evidence>
<feature type="transmembrane region" description="Helical" evidence="1">
    <location>
        <begin position="36"/>
        <end position="59"/>
    </location>
</feature>
<comment type="caution">
    <text evidence="2">The sequence shown here is derived from an EMBL/GenBank/DDBJ whole genome shotgun (WGS) entry which is preliminary data.</text>
</comment>
<dbReference type="InterPro" id="IPR021214">
    <property type="entry name" value="DUF2568"/>
</dbReference>
<keyword evidence="1" id="KW-0812">Transmembrane</keyword>
<evidence type="ECO:0000313" key="3">
    <source>
        <dbReference type="Proteomes" id="UP000030004"/>
    </source>
</evidence>
<dbReference type="Pfam" id="PF10823">
    <property type="entry name" value="DUF2568"/>
    <property type="match status" value="1"/>
</dbReference>
<feature type="transmembrane region" description="Helical" evidence="1">
    <location>
        <begin position="71"/>
        <end position="89"/>
    </location>
</feature>
<organism evidence="2 3">
    <name type="scientific">Pseudooceanicola atlanticus</name>
    <dbReference type="NCBI Taxonomy" id="1461694"/>
    <lineage>
        <taxon>Bacteria</taxon>
        <taxon>Pseudomonadati</taxon>
        <taxon>Pseudomonadota</taxon>
        <taxon>Alphaproteobacteria</taxon>
        <taxon>Rhodobacterales</taxon>
        <taxon>Paracoccaceae</taxon>
        <taxon>Pseudooceanicola</taxon>
    </lineage>
</organism>
<dbReference type="EMBL" id="AQQX01000011">
    <property type="protein sequence ID" value="KGM47378.1"/>
    <property type="molecule type" value="Genomic_DNA"/>
</dbReference>
<keyword evidence="1" id="KW-1133">Transmembrane helix</keyword>
<evidence type="ECO:0000313" key="2">
    <source>
        <dbReference type="EMBL" id="KGM47378.1"/>
    </source>
</evidence>
<accession>A0A0A0EBD4</accession>
<dbReference type="eggNOG" id="ENOG50319IT">
    <property type="taxonomic scope" value="Bacteria"/>
</dbReference>
<dbReference type="STRING" id="1461694.ATO9_18440"/>
<feature type="transmembrane region" description="Helical" evidence="1">
    <location>
        <begin position="95"/>
        <end position="114"/>
    </location>
</feature>
<protein>
    <recommendedName>
        <fullName evidence="4">DUF2568 domain-containing protein</fullName>
    </recommendedName>
</protein>
<feature type="transmembrane region" description="Helical" evidence="1">
    <location>
        <begin position="7"/>
        <end position="30"/>
    </location>
</feature>
<name>A0A0A0EBD4_9RHOB</name>